<accession>A0A1W2BRB1</accession>
<feature type="domain" description="FAD dependent oxidoreductase" evidence="3">
    <location>
        <begin position="68"/>
        <end position="460"/>
    </location>
</feature>
<dbReference type="InterPro" id="IPR006076">
    <property type="entry name" value="FAD-dep_OxRdtase"/>
</dbReference>
<sequence length="490" mass="52568">MRALLATPCRRLHDPALCGLTRRRTASQSVAVPHAAVAARCQQSTDPAVPGPLPISVSPDSNLPSAVDVVVIGGGIIGAMTALELASEGVSVALCDKGEIGCEQSSRNWGWVRLSQRDPREIPLMIEAIRRWEGLDARLGRKTGFVQSGILFTARNARQMARYEAFSRHLAEYRIDSDVLDDQGMRNLIPEHGMKLAGGLHTPFDGRAEPQLAAPAIAEAARDAGAALYTRCAVRSIETSAGRVSGVATERGRIACSSVVLAGGAWSRLFAGNAGVELPQLKVMNSVLRTTPVSDGPEQGIWADAFALRKRADGGYTVSSASDKIHHLTPDTFRLARQFLPAVRAEWSSLRLRLGRWQEEASLPRRWAGNERTPFEHYRMLDPPPDDRSLQRALAAARSAFPALETCEVVQSWAGMIDVTPDAIPVISAADNVPGLFISTGYSGHGFGIAPAAGRLTADLVTGTTPLVDPAPFRLSRFFDGSPVTLDAGF</sequence>
<dbReference type="OrthoDB" id="9787190at2"/>
<comment type="similarity">
    <text evidence="1">Belongs to the DadA oxidoreductase family.</text>
</comment>
<dbReference type="AlphaFoldDB" id="A0A1W2BRB1"/>
<proteinExistence type="inferred from homology"/>
<dbReference type="PANTHER" id="PTHR13847">
    <property type="entry name" value="SARCOSINE DEHYDROGENASE-RELATED"/>
    <property type="match status" value="1"/>
</dbReference>
<evidence type="ECO:0000313" key="4">
    <source>
        <dbReference type="EMBL" id="SMC75286.1"/>
    </source>
</evidence>
<dbReference type="GO" id="GO:0005737">
    <property type="term" value="C:cytoplasm"/>
    <property type="evidence" value="ECO:0007669"/>
    <property type="project" value="TreeGrafter"/>
</dbReference>
<dbReference type="Proteomes" id="UP000192330">
    <property type="component" value="Unassembled WGS sequence"/>
</dbReference>
<dbReference type="GO" id="GO:0055130">
    <property type="term" value="P:D-alanine catabolic process"/>
    <property type="evidence" value="ECO:0007669"/>
    <property type="project" value="TreeGrafter"/>
</dbReference>
<evidence type="ECO:0000259" key="3">
    <source>
        <dbReference type="Pfam" id="PF01266"/>
    </source>
</evidence>
<dbReference type="Gene3D" id="3.30.9.10">
    <property type="entry name" value="D-Amino Acid Oxidase, subunit A, domain 2"/>
    <property type="match status" value="2"/>
</dbReference>
<protein>
    <submittedName>
        <fullName evidence="4">Glycine/D-amino acid oxidase</fullName>
    </submittedName>
</protein>
<organism evidence="4 5">
    <name type="scientific">Primorskyibacter flagellatus</name>
    <dbReference type="NCBI Taxonomy" id="1387277"/>
    <lineage>
        <taxon>Bacteria</taxon>
        <taxon>Pseudomonadati</taxon>
        <taxon>Pseudomonadota</taxon>
        <taxon>Alphaproteobacteria</taxon>
        <taxon>Rhodobacterales</taxon>
        <taxon>Roseobacteraceae</taxon>
        <taxon>Primorskyibacter</taxon>
    </lineage>
</organism>
<dbReference type="GO" id="GO:0008718">
    <property type="term" value="F:D-amino-acid dehydrogenase activity"/>
    <property type="evidence" value="ECO:0007669"/>
    <property type="project" value="TreeGrafter"/>
</dbReference>
<dbReference type="GO" id="GO:0005886">
    <property type="term" value="C:plasma membrane"/>
    <property type="evidence" value="ECO:0007669"/>
    <property type="project" value="TreeGrafter"/>
</dbReference>
<dbReference type="InterPro" id="IPR036188">
    <property type="entry name" value="FAD/NAD-bd_sf"/>
</dbReference>
<reference evidence="4 5" key="1">
    <citation type="submission" date="2017-04" db="EMBL/GenBank/DDBJ databases">
        <authorList>
            <person name="Afonso C.L."/>
            <person name="Miller P.J."/>
            <person name="Scott M.A."/>
            <person name="Spackman E."/>
            <person name="Goraichik I."/>
            <person name="Dimitrov K.M."/>
            <person name="Suarez D.L."/>
            <person name="Swayne D.E."/>
        </authorList>
    </citation>
    <scope>NUCLEOTIDE SEQUENCE [LARGE SCALE GENOMIC DNA]</scope>
    <source>
        <strain evidence="4 5">CGMCC 1.12644</strain>
    </source>
</reference>
<dbReference type="EMBL" id="FWYD01000004">
    <property type="protein sequence ID" value="SMC75286.1"/>
    <property type="molecule type" value="Genomic_DNA"/>
</dbReference>
<evidence type="ECO:0000256" key="2">
    <source>
        <dbReference type="ARBA" id="ARBA00023002"/>
    </source>
</evidence>
<dbReference type="STRING" id="1387277.SAMN06295998_104268"/>
<gene>
    <name evidence="4" type="ORF">SAMN06295998_104268</name>
</gene>
<dbReference type="Gene3D" id="3.50.50.60">
    <property type="entry name" value="FAD/NAD(P)-binding domain"/>
    <property type="match status" value="2"/>
</dbReference>
<dbReference type="SUPFAM" id="SSF51905">
    <property type="entry name" value="FAD/NAD(P)-binding domain"/>
    <property type="match status" value="1"/>
</dbReference>
<keyword evidence="5" id="KW-1185">Reference proteome</keyword>
<name>A0A1W2BRB1_9RHOB</name>
<dbReference type="PANTHER" id="PTHR13847:SF280">
    <property type="entry name" value="D-AMINO ACID DEHYDROGENASE"/>
    <property type="match status" value="1"/>
</dbReference>
<dbReference type="Pfam" id="PF01266">
    <property type="entry name" value="DAO"/>
    <property type="match status" value="1"/>
</dbReference>
<evidence type="ECO:0000313" key="5">
    <source>
        <dbReference type="Proteomes" id="UP000192330"/>
    </source>
</evidence>
<evidence type="ECO:0000256" key="1">
    <source>
        <dbReference type="ARBA" id="ARBA00009410"/>
    </source>
</evidence>
<keyword evidence="2" id="KW-0560">Oxidoreductase</keyword>